<accession>A0ACC5RFU9</accession>
<proteinExistence type="predicted"/>
<evidence type="ECO:0000313" key="1">
    <source>
        <dbReference type="EMBL" id="MBK1871330.1"/>
    </source>
</evidence>
<name>A0ACC5RFU9_9HYPH</name>
<sequence>MTLLPEGPLVDASWLAAHLSTPGLRIIDCRHRFDDPSYGERAFRSGHIPGAIHFRLQSHLTGTKGDGRSPLPSEAEFAAVAGDAGIGGGDNVVCYDDGLGGIAARAWWLFRHFGHDKVFVLRDGFASWTGAVETGETARPAPRSFPIRPSLMSRIRASEVLAGPSTAIIDARGAPRFRGEAPPLDPVEGHIPGAINIPVTATLLENERLQRVIASADRIIAYCGSGIVACNIVLACAELGRSDVELYAGSWSDWAQRRLPAQAGEEIEPLQFQHGGS</sequence>
<dbReference type="Proteomes" id="UP000616151">
    <property type="component" value="Unassembled WGS sequence"/>
</dbReference>
<protein>
    <submittedName>
        <fullName evidence="1">Sulfurtransferase</fullName>
    </submittedName>
</protein>
<evidence type="ECO:0000313" key="2">
    <source>
        <dbReference type="Proteomes" id="UP000616151"/>
    </source>
</evidence>
<reference evidence="1" key="1">
    <citation type="submission" date="2021-01" db="EMBL/GenBank/DDBJ databases">
        <authorList>
            <person name="Sun Q."/>
        </authorList>
    </citation>
    <scope>NUCLEOTIDE SEQUENCE</scope>
    <source>
        <strain evidence="1">YIM B02566</strain>
    </source>
</reference>
<keyword evidence="2" id="KW-1185">Reference proteome</keyword>
<comment type="caution">
    <text evidence="1">The sequence shown here is derived from an EMBL/GenBank/DDBJ whole genome shotgun (WGS) entry which is preliminary data.</text>
</comment>
<gene>
    <name evidence="1" type="ORF">JHL16_33495</name>
</gene>
<organism evidence="1 2">
    <name type="scientific">Taklimakanibacter albus</name>
    <dbReference type="NCBI Taxonomy" id="2800327"/>
    <lineage>
        <taxon>Bacteria</taxon>
        <taxon>Pseudomonadati</taxon>
        <taxon>Pseudomonadota</taxon>
        <taxon>Alphaproteobacteria</taxon>
        <taxon>Hyphomicrobiales</taxon>
        <taxon>Aestuariivirgaceae</taxon>
        <taxon>Taklimakanibacter</taxon>
    </lineage>
</organism>
<dbReference type="EMBL" id="JAENHL010000008">
    <property type="protein sequence ID" value="MBK1871330.1"/>
    <property type="molecule type" value="Genomic_DNA"/>
</dbReference>